<sequence>MTLAQTVGLGALAGFTIYLGLPVARLRQKTTTLQSLLTAIALGILIFLVWDILSKALDPVGSALKAGVSSGHLGPFVVLATMLVLGLVVGLVGLVVFDVRATRDHTASRLPGQMALMIAVGLGLHNFSEGLAIGQGAVQGAVAFTLVLGTGFGLHNITEGFAVAAPLSGSGEGPSWSFLGLLGLIGGGPTFLGTIVGYHLTMLPAFVLCLALATGALIYVIGEMFAACRRLRAPLWSASGIALGFLVAYGTDLILSITGV</sequence>
<feature type="transmembrane region" description="Helical" evidence="1">
    <location>
        <begin position="109"/>
        <end position="127"/>
    </location>
</feature>
<evidence type="ECO:0000313" key="3">
    <source>
        <dbReference type="Proteomes" id="UP000320048"/>
    </source>
</evidence>
<dbReference type="AlphaFoldDB" id="A0A537J5X0"/>
<evidence type="ECO:0000313" key="2">
    <source>
        <dbReference type="EMBL" id="TMI78873.1"/>
    </source>
</evidence>
<feature type="transmembrane region" description="Helical" evidence="1">
    <location>
        <begin position="202"/>
        <end position="221"/>
    </location>
</feature>
<dbReference type="EMBL" id="VBAO01000335">
    <property type="protein sequence ID" value="TMI78873.1"/>
    <property type="molecule type" value="Genomic_DNA"/>
</dbReference>
<reference evidence="2 3" key="1">
    <citation type="journal article" date="2019" name="Nat. Microbiol.">
        <title>Mediterranean grassland soil C-N compound turnover is dependent on rainfall and depth, and is mediated by genomically divergent microorganisms.</title>
        <authorList>
            <person name="Diamond S."/>
            <person name="Andeer P.F."/>
            <person name="Li Z."/>
            <person name="Crits-Christoph A."/>
            <person name="Burstein D."/>
            <person name="Anantharaman K."/>
            <person name="Lane K.R."/>
            <person name="Thomas B.C."/>
            <person name="Pan C."/>
            <person name="Northen T.R."/>
            <person name="Banfield J.F."/>
        </authorList>
    </citation>
    <scope>NUCLEOTIDE SEQUENCE [LARGE SCALE GENOMIC DNA]</scope>
    <source>
        <strain evidence="2">NP_7</strain>
    </source>
</reference>
<feature type="transmembrane region" description="Helical" evidence="1">
    <location>
        <begin position="73"/>
        <end position="97"/>
    </location>
</feature>
<protein>
    <submittedName>
        <fullName evidence="2">Zinc permease</fullName>
    </submittedName>
</protein>
<name>A0A537J5X0_9BACT</name>
<feature type="transmembrane region" description="Helical" evidence="1">
    <location>
        <begin position="6"/>
        <end position="24"/>
    </location>
</feature>
<gene>
    <name evidence="2" type="ORF">E6H04_11625</name>
</gene>
<dbReference type="Proteomes" id="UP000320048">
    <property type="component" value="Unassembled WGS sequence"/>
</dbReference>
<accession>A0A537J5X0</accession>
<proteinExistence type="predicted"/>
<evidence type="ECO:0000256" key="1">
    <source>
        <dbReference type="SAM" id="Phobius"/>
    </source>
</evidence>
<comment type="caution">
    <text evidence="2">The sequence shown here is derived from an EMBL/GenBank/DDBJ whole genome shotgun (WGS) entry which is preliminary data.</text>
</comment>
<feature type="transmembrane region" description="Helical" evidence="1">
    <location>
        <begin position="175"/>
        <end position="196"/>
    </location>
</feature>
<feature type="transmembrane region" description="Helical" evidence="1">
    <location>
        <begin position="133"/>
        <end position="154"/>
    </location>
</feature>
<keyword evidence="1" id="KW-0812">Transmembrane</keyword>
<keyword evidence="1" id="KW-0472">Membrane</keyword>
<feature type="transmembrane region" description="Helical" evidence="1">
    <location>
        <begin position="36"/>
        <end position="53"/>
    </location>
</feature>
<organism evidence="2 3">
    <name type="scientific">Candidatus Segetimicrobium genomatis</name>
    <dbReference type="NCBI Taxonomy" id="2569760"/>
    <lineage>
        <taxon>Bacteria</taxon>
        <taxon>Bacillati</taxon>
        <taxon>Candidatus Sysuimicrobiota</taxon>
        <taxon>Candidatus Sysuimicrobiia</taxon>
        <taxon>Candidatus Sysuimicrobiales</taxon>
        <taxon>Candidatus Segetimicrobiaceae</taxon>
        <taxon>Candidatus Segetimicrobium</taxon>
    </lineage>
</organism>
<keyword evidence="1" id="KW-1133">Transmembrane helix</keyword>
<feature type="transmembrane region" description="Helical" evidence="1">
    <location>
        <begin position="233"/>
        <end position="257"/>
    </location>
</feature>